<dbReference type="SUPFAM" id="SSF74650">
    <property type="entry name" value="Galactose mutarotase-like"/>
    <property type="match status" value="1"/>
</dbReference>
<evidence type="ECO:0000259" key="11">
    <source>
        <dbReference type="Pfam" id="PF06452"/>
    </source>
</evidence>
<dbReference type="InterPro" id="IPR011071">
    <property type="entry name" value="Lyase_8-like_C"/>
</dbReference>
<evidence type="ECO:0000256" key="4">
    <source>
        <dbReference type="ARBA" id="ARBA00022729"/>
    </source>
</evidence>
<evidence type="ECO:0000256" key="6">
    <source>
        <dbReference type="ARBA" id="ARBA00023239"/>
    </source>
</evidence>
<comment type="similarity">
    <text evidence="2">Belongs to the polysaccharide lyase 8 family.</text>
</comment>
<keyword evidence="6" id="KW-0456">Lyase</keyword>
<feature type="chain" id="PRO_5002488513" evidence="8">
    <location>
        <begin position="23"/>
        <end position="926"/>
    </location>
</feature>
<accession>A0A0F5IUC2</accession>
<organism evidence="13 14">
    <name type="scientific">Parabacteroides goldsteinii DSM 19448 = WAL 12034</name>
    <dbReference type="NCBI Taxonomy" id="927665"/>
    <lineage>
        <taxon>Bacteria</taxon>
        <taxon>Pseudomonadati</taxon>
        <taxon>Bacteroidota</taxon>
        <taxon>Bacteroidia</taxon>
        <taxon>Bacteroidales</taxon>
        <taxon>Tannerellaceae</taxon>
        <taxon>Parabacteroides</taxon>
    </lineage>
</organism>
<dbReference type="InterPro" id="IPR012970">
    <property type="entry name" value="Lyase_8_alpha_N"/>
</dbReference>
<evidence type="ECO:0000256" key="2">
    <source>
        <dbReference type="ARBA" id="ARBA00006699"/>
    </source>
</evidence>
<feature type="active site" evidence="7">
    <location>
        <position position="252"/>
    </location>
</feature>
<dbReference type="InterPro" id="IPR038970">
    <property type="entry name" value="Lyase_8"/>
</dbReference>
<keyword evidence="4 8" id="KW-0732">Signal</keyword>
<feature type="domain" description="Polysaccharide lyase 8 N-terminal alpha-helical" evidence="12">
    <location>
        <begin position="73"/>
        <end position="313"/>
    </location>
</feature>
<dbReference type="PANTHER" id="PTHR38481">
    <property type="entry name" value="HYALURONATE LYASE"/>
    <property type="match status" value="1"/>
</dbReference>
<dbReference type="AlphaFoldDB" id="A0A0F5IUC2"/>
<dbReference type="PATRIC" id="fig|927665.4.peg.4234"/>
<dbReference type="Gene3D" id="1.50.10.100">
    <property type="entry name" value="Chondroitin AC/alginate lyase"/>
    <property type="match status" value="1"/>
</dbReference>
<sequence>MKLLTNTFLLAAFLFLPVRVFSQTQQDELEQIRQNYIGTLISSNDESDLLNRILSGIPPETEMSDQVVVELHQRYPFNMEKIKGYMESINEDGSWPDINYTDTKRSGWDAKKHADRILELAKLYHAEGPSCTWSPRFSTVIHQALGYWFRTKPVCKNWWYNEIGIPKTFGPAFLLLRMQMTPDELKEAVKVMDNARFGMTGQNKVWLAGNVLVKGLLTDDYALVKAARDTIISEITTGREEGIKSDWSFHQHGPQQQFGNYGLAYLGEMSFYSGLFAGTSFALNAEQQSILNNLLTEGYRWIIWRGYMDVNALDRQLFHNAPIHKALAIGYAASSLKKGSAPADVQKMDDFLNDNFPPQPAQGTAFTGQKHFWDSDQTIHRAPGWMASVKMASKRVIGTELVNEDNLKGFYMGDGATYIYRNGDEYLNVFPFWDWRKVPGITSYESDAPIPSPRTYGAHVRNETTFVGGVTDGSTGMTAMILNRDGAHARKSWVITDDFVLCLGAGIQTDSTLNLATSIDQRMKQGQLAYWENNRWNPVNGTVTITGKAPRFYHDSTGYILMQPENSVAISEKRSGRWSDFMGSYIPQTVEGEVVSLYIRHPKELPATYQYLILPASSADRTATFRTDDIRVLRNDEAMQAVAAGNRFYVTAYQEGTIRLSDDITLAVHTPGIYMLSPENGRLRIEASDPTHTQSSLSLTINDYDLKIMVPANQAPGQPVSVTPVISAPLVKSISVDGKKDDWQQIPVSVSGLTAPWNGAAKDRTRFSVCYDKKNLYFLYEVADTTIIYNNEKTEASVESSDRIEFFFSKDPAMGDYYCAEIDPRGKVMDYHAKFYRQFDFDWNFKGLKLGTHTGKDTYIVEGSIPLKSLEEMGVISPDGEIRFGVYRADYYGPQEEQVIWSSWIIPDAVNPDFHIPSSLGVLKLR</sequence>
<evidence type="ECO:0000313" key="14">
    <source>
        <dbReference type="Proteomes" id="UP000033047"/>
    </source>
</evidence>
<dbReference type="EMBL" id="AQHV01000021">
    <property type="protein sequence ID" value="KKB48890.1"/>
    <property type="molecule type" value="Genomic_DNA"/>
</dbReference>
<evidence type="ECO:0000256" key="8">
    <source>
        <dbReference type="SAM" id="SignalP"/>
    </source>
</evidence>
<evidence type="ECO:0000259" key="10">
    <source>
        <dbReference type="Pfam" id="PF02884"/>
    </source>
</evidence>
<dbReference type="Pfam" id="PF02278">
    <property type="entry name" value="Lyase_8"/>
    <property type="match status" value="1"/>
</dbReference>
<dbReference type="InterPro" id="IPR004103">
    <property type="entry name" value="Lyase_8_C"/>
</dbReference>
<evidence type="ECO:0000256" key="5">
    <source>
        <dbReference type="ARBA" id="ARBA00022837"/>
    </source>
</evidence>
<evidence type="ECO:0000259" key="9">
    <source>
        <dbReference type="Pfam" id="PF02278"/>
    </source>
</evidence>
<dbReference type="InterPro" id="IPR003159">
    <property type="entry name" value="Lyase_8_central_dom"/>
</dbReference>
<gene>
    <name evidence="13" type="ORF">HMPREF1535_04119</name>
</gene>
<dbReference type="GO" id="GO:0004553">
    <property type="term" value="F:hydrolase activity, hydrolyzing O-glycosyl compounds"/>
    <property type="evidence" value="ECO:0007669"/>
    <property type="project" value="InterPro"/>
</dbReference>
<dbReference type="SUPFAM" id="SSF48230">
    <property type="entry name" value="Chondroitin AC/alginate lyase"/>
    <property type="match status" value="1"/>
</dbReference>
<dbReference type="GO" id="GO:0016052">
    <property type="term" value="P:carbohydrate catabolic process"/>
    <property type="evidence" value="ECO:0007669"/>
    <property type="project" value="InterPro"/>
</dbReference>
<dbReference type="InterPro" id="IPR010502">
    <property type="entry name" value="Carb-bd_dom_fam9"/>
</dbReference>
<dbReference type="SUPFAM" id="SSF49344">
    <property type="entry name" value="CBD9-like"/>
    <property type="match status" value="1"/>
</dbReference>
<feature type="domain" description="Polysaccharide lyase family 8 central" evidence="9">
    <location>
        <begin position="370"/>
        <end position="617"/>
    </location>
</feature>
<dbReference type="InterPro" id="IPR014718">
    <property type="entry name" value="GH-type_carb-bd"/>
</dbReference>
<evidence type="ECO:0000256" key="1">
    <source>
        <dbReference type="ARBA" id="ARBA00001913"/>
    </source>
</evidence>
<comment type="subunit">
    <text evidence="3">Monomer.</text>
</comment>
<keyword evidence="5" id="KW-0106">Calcium</keyword>
<dbReference type="CDD" id="cd09620">
    <property type="entry name" value="CBM9_like_3"/>
    <property type="match status" value="1"/>
</dbReference>
<feature type="domain" description="Carbohydrate-binding" evidence="11">
    <location>
        <begin position="736"/>
        <end position="925"/>
    </location>
</feature>
<protein>
    <submittedName>
        <fullName evidence="13">Uncharacterized protein</fullName>
    </submittedName>
</protein>
<dbReference type="InterPro" id="IPR011013">
    <property type="entry name" value="Gal_mutarotase_sf_dom"/>
</dbReference>
<dbReference type="RefSeq" id="WP_046147277.1">
    <property type="nucleotide sequence ID" value="NZ_KQ033913.1"/>
</dbReference>
<feature type="active site" evidence="7">
    <location>
        <position position="261"/>
    </location>
</feature>
<feature type="signal peptide" evidence="8">
    <location>
        <begin position="1"/>
        <end position="22"/>
    </location>
</feature>
<dbReference type="GO" id="GO:0005576">
    <property type="term" value="C:extracellular region"/>
    <property type="evidence" value="ECO:0007669"/>
    <property type="project" value="InterPro"/>
</dbReference>
<dbReference type="Gene3D" id="2.70.98.10">
    <property type="match status" value="1"/>
</dbReference>
<evidence type="ECO:0000259" key="12">
    <source>
        <dbReference type="Pfam" id="PF08124"/>
    </source>
</evidence>
<dbReference type="Pfam" id="PF02884">
    <property type="entry name" value="Lyase_8_C"/>
    <property type="match status" value="1"/>
</dbReference>
<dbReference type="PANTHER" id="PTHR38481:SF1">
    <property type="entry name" value="HYALURONATE LYASE"/>
    <property type="match status" value="1"/>
</dbReference>
<evidence type="ECO:0000313" key="13">
    <source>
        <dbReference type="EMBL" id="KKB48890.1"/>
    </source>
</evidence>
<dbReference type="STRING" id="927665.HMPREF1535_04119"/>
<dbReference type="Gene3D" id="2.60.40.1190">
    <property type="match status" value="1"/>
</dbReference>
<dbReference type="GO" id="GO:0016837">
    <property type="term" value="F:carbon-oxygen lyase activity, acting on polysaccharides"/>
    <property type="evidence" value="ECO:0007669"/>
    <property type="project" value="UniProtKB-ARBA"/>
</dbReference>
<dbReference type="Pfam" id="PF06452">
    <property type="entry name" value="CBM9_1"/>
    <property type="match status" value="1"/>
</dbReference>
<dbReference type="Pfam" id="PF08124">
    <property type="entry name" value="Lyase_8_N"/>
    <property type="match status" value="1"/>
</dbReference>
<feature type="domain" description="Polysaccharide lyase family 8 C-terminal" evidence="10">
    <location>
        <begin position="631"/>
        <end position="697"/>
    </location>
</feature>
<dbReference type="Gene3D" id="2.60.220.10">
    <property type="entry name" value="Polysaccharide lyase family 8-like, C-terminal"/>
    <property type="match status" value="1"/>
</dbReference>
<dbReference type="Proteomes" id="UP000033047">
    <property type="component" value="Unassembled WGS sequence"/>
</dbReference>
<dbReference type="SUPFAM" id="SSF49863">
    <property type="entry name" value="Hyaluronate lyase-like, C-terminal domain"/>
    <property type="match status" value="1"/>
</dbReference>
<dbReference type="HOGENOM" id="CLU_004172_2_0_10"/>
<evidence type="ECO:0000256" key="3">
    <source>
        <dbReference type="ARBA" id="ARBA00011245"/>
    </source>
</evidence>
<evidence type="ECO:0000256" key="7">
    <source>
        <dbReference type="PIRSR" id="PIRSR638970-1"/>
    </source>
</evidence>
<feature type="active site" evidence="7">
    <location>
        <position position="315"/>
    </location>
</feature>
<dbReference type="GO" id="GO:0030246">
    <property type="term" value="F:carbohydrate binding"/>
    <property type="evidence" value="ECO:0007669"/>
    <property type="project" value="InterPro"/>
</dbReference>
<comment type="cofactor">
    <cofactor evidence="1">
        <name>Ca(2+)</name>
        <dbReference type="ChEBI" id="CHEBI:29108"/>
    </cofactor>
</comment>
<name>A0A0F5IUC2_9BACT</name>
<proteinExistence type="inferred from homology"/>
<comment type="caution">
    <text evidence="13">The sequence shown here is derived from an EMBL/GenBank/DDBJ whole genome shotgun (WGS) entry which is preliminary data.</text>
</comment>
<dbReference type="InterPro" id="IPR008929">
    <property type="entry name" value="Chondroitin_lyas"/>
</dbReference>
<reference evidence="13 14" key="1">
    <citation type="submission" date="2013-04" db="EMBL/GenBank/DDBJ databases">
        <title>The Genome Sequence of Parabacteroides goldsteinii DSM 19448.</title>
        <authorList>
            <consortium name="The Broad Institute Genomics Platform"/>
            <person name="Earl A."/>
            <person name="Ward D."/>
            <person name="Feldgarden M."/>
            <person name="Gevers D."/>
            <person name="Martens E."/>
            <person name="Sakamoto M."/>
            <person name="Benno Y."/>
            <person name="Song Y."/>
            <person name="Liu C."/>
            <person name="Lee J."/>
            <person name="Bolanos M."/>
            <person name="Vaisanen M.L."/>
            <person name="Finegold S.M."/>
            <person name="Walker B."/>
            <person name="Young S."/>
            <person name="Zeng Q."/>
            <person name="Gargeya S."/>
            <person name="Fitzgerald M."/>
            <person name="Haas B."/>
            <person name="Abouelleil A."/>
            <person name="Allen A.W."/>
            <person name="Alvarado L."/>
            <person name="Arachchi H.M."/>
            <person name="Berlin A.M."/>
            <person name="Chapman S.B."/>
            <person name="Gainer-Dewar J."/>
            <person name="Goldberg J."/>
            <person name="Griggs A."/>
            <person name="Gujja S."/>
            <person name="Hansen M."/>
            <person name="Howarth C."/>
            <person name="Imamovic A."/>
            <person name="Ireland A."/>
            <person name="Larimer J."/>
            <person name="McCowan C."/>
            <person name="Murphy C."/>
            <person name="Pearson M."/>
            <person name="Poon T.W."/>
            <person name="Priest M."/>
            <person name="Roberts A."/>
            <person name="Saif S."/>
            <person name="Shea T."/>
            <person name="Sisk P."/>
            <person name="Sykes S."/>
            <person name="Wortman J."/>
            <person name="Nusbaum C."/>
            <person name="Birren B."/>
        </authorList>
    </citation>
    <scope>NUCLEOTIDE SEQUENCE [LARGE SCALE GENOMIC DNA]</scope>
    <source>
        <strain evidence="13 14">DSM 19448</strain>
    </source>
</reference>